<dbReference type="InterPro" id="IPR036869">
    <property type="entry name" value="J_dom_sf"/>
</dbReference>
<dbReference type="Proteomes" id="UP000515135">
    <property type="component" value="Unplaced"/>
</dbReference>
<accession>A0A6P5AUZ1</accession>
<sequence length="265" mass="31174">MSAYASSQFGAGPSSANAGPGEHVLEQFMTEVKEIEVRDSVLTSKQQIDRLLRPGATYFNLNPFEVLQVDIDASPADVKKRYRQLSILIHPDKNPDDHDRAEAAFDAVNKAYKMLDNEDAKRRCMDVVEEAKAHVENRIKEKRKQLKKEGKSSTVEEDDPAKYKHALWVMMCKLFADRERKRREQEQREADLRKRAADEEAEEVEKAKRQKEWEKQWEAKREERVDSWRSWQQTTKPKPEKEKKAKKEKKPPRMFKPPKHKMEQR</sequence>
<dbReference type="Gene3D" id="1.10.287.110">
    <property type="entry name" value="DnaJ domain"/>
    <property type="match status" value="1"/>
</dbReference>
<protein>
    <submittedName>
        <fullName evidence="4">DnaJ homolog subfamily C member 8-like</fullName>
    </submittedName>
</protein>
<dbReference type="RefSeq" id="XP_019646907.1">
    <property type="nucleotide sequence ID" value="XM_019791348.1"/>
</dbReference>
<organism evidence="3 4">
    <name type="scientific">Branchiostoma belcheri</name>
    <name type="common">Amphioxus</name>
    <dbReference type="NCBI Taxonomy" id="7741"/>
    <lineage>
        <taxon>Eukaryota</taxon>
        <taxon>Metazoa</taxon>
        <taxon>Chordata</taxon>
        <taxon>Cephalochordata</taxon>
        <taxon>Leptocardii</taxon>
        <taxon>Amphioxiformes</taxon>
        <taxon>Branchiostomatidae</taxon>
        <taxon>Branchiostoma</taxon>
    </lineage>
</organism>
<dbReference type="InterPro" id="IPR042858">
    <property type="entry name" value="DNAJC8"/>
</dbReference>
<dbReference type="PRINTS" id="PR00625">
    <property type="entry name" value="JDOMAIN"/>
</dbReference>
<evidence type="ECO:0000259" key="2">
    <source>
        <dbReference type="PROSITE" id="PS50076"/>
    </source>
</evidence>
<feature type="compositionally biased region" description="Basic and acidic residues" evidence="1">
    <location>
        <begin position="191"/>
        <end position="227"/>
    </location>
</feature>
<evidence type="ECO:0000313" key="3">
    <source>
        <dbReference type="Proteomes" id="UP000515135"/>
    </source>
</evidence>
<feature type="region of interest" description="Disordered" evidence="1">
    <location>
        <begin position="191"/>
        <end position="265"/>
    </location>
</feature>
<dbReference type="KEGG" id="bbel:109487372"/>
<reference evidence="4" key="1">
    <citation type="submission" date="2025-08" db="UniProtKB">
        <authorList>
            <consortium name="RefSeq"/>
        </authorList>
    </citation>
    <scope>IDENTIFICATION</scope>
    <source>
        <tissue evidence="4">Gonad</tissue>
    </source>
</reference>
<dbReference type="SUPFAM" id="SSF46565">
    <property type="entry name" value="Chaperone J-domain"/>
    <property type="match status" value="1"/>
</dbReference>
<keyword evidence="3" id="KW-1185">Reference proteome</keyword>
<feature type="domain" description="J" evidence="2">
    <location>
        <begin position="62"/>
        <end position="129"/>
    </location>
</feature>
<feature type="compositionally biased region" description="Low complexity" evidence="1">
    <location>
        <begin position="10"/>
        <end position="21"/>
    </location>
</feature>
<name>A0A6P5AUZ1_BRABE</name>
<dbReference type="PANTHER" id="PTHR15606">
    <property type="entry name" value="DNAJ HOMOLOG SUBFAMILY C MEMBER 8/LIPOPOLYSACCHARIDE SPECIFIC RESPONSE-7-RELATED"/>
    <property type="match status" value="1"/>
</dbReference>
<evidence type="ECO:0000256" key="1">
    <source>
        <dbReference type="SAM" id="MobiDB-lite"/>
    </source>
</evidence>
<dbReference type="CDD" id="cd06257">
    <property type="entry name" value="DnaJ"/>
    <property type="match status" value="1"/>
</dbReference>
<dbReference type="GeneID" id="109487372"/>
<dbReference type="OrthoDB" id="342454at2759"/>
<feature type="compositionally biased region" description="Basic residues" evidence="1">
    <location>
        <begin position="246"/>
        <end position="259"/>
    </location>
</feature>
<feature type="region of interest" description="Disordered" evidence="1">
    <location>
        <begin position="1"/>
        <end position="21"/>
    </location>
</feature>
<evidence type="ECO:0000313" key="4">
    <source>
        <dbReference type="RefSeq" id="XP_019646907.1"/>
    </source>
</evidence>
<dbReference type="InterPro" id="IPR001623">
    <property type="entry name" value="DnaJ_domain"/>
</dbReference>
<gene>
    <name evidence="4" type="primary">LOC109487372</name>
</gene>
<dbReference type="PROSITE" id="PS50076">
    <property type="entry name" value="DNAJ_2"/>
    <property type="match status" value="1"/>
</dbReference>
<dbReference type="GO" id="GO:0005634">
    <property type="term" value="C:nucleus"/>
    <property type="evidence" value="ECO:0007669"/>
    <property type="project" value="TreeGrafter"/>
</dbReference>
<dbReference type="SMART" id="SM00271">
    <property type="entry name" value="DnaJ"/>
    <property type="match status" value="1"/>
</dbReference>
<dbReference type="PANTHER" id="PTHR15606:SF4">
    <property type="entry name" value="DNAJ HOMOLOG SUBFAMILY C MEMBER 8"/>
    <property type="match status" value="1"/>
</dbReference>
<dbReference type="FunFam" id="1.10.287.110:FF:000112">
    <property type="entry name" value="Uncharacterized protein, isoform A"/>
    <property type="match status" value="1"/>
</dbReference>
<dbReference type="AlphaFoldDB" id="A0A6P5AUZ1"/>
<proteinExistence type="predicted"/>
<dbReference type="Pfam" id="PF00226">
    <property type="entry name" value="DnaJ"/>
    <property type="match status" value="1"/>
</dbReference>